<accession>A0A2S8GJY8</accession>
<organism evidence="2 3">
    <name type="scientific">Blastopirellula marina</name>
    <dbReference type="NCBI Taxonomy" id="124"/>
    <lineage>
        <taxon>Bacteria</taxon>
        <taxon>Pseudomonadati</taxon>
        <taxon>Planctomycetota</taxon>
        <taxon>Planctomycetia</taxon>
        <taxon>Pirellulales</taxon>
        <taxon>Pirellulaceae</taxon>
        <taxon>Blastopirellula</taxon>
    </lineage>
</organism>
<keyword evidence="1" id="KW-1133">Transmembrane helix</keyword>
<feature type="transmembrane region" description="Helical" evidence="1">
    <location>
        <begin position="61"/>
        <end position="83"/>
    </location>
</feature>
<sequence>MTRGVFCFAVIVNCWLWMQIIHELGHVAATYFLGDQVDFVYLVPWDISRTDFHAPQHELPIIWAGPIFGAIVPSLIWLVARLYRSRQEPLFAFFAGFCLIANGAYLGAAIFLPVGDAAEILKLGGAVWQLALFAAVCLPLGFWLWNGRGGYFGLGENAQTVTRPGAAIAVAVLAATLLIEIVVHLSLVA</sequence>
<comment type="caution">
    <text evidence="2">The sequence shown here is derived from an EMBL/GenBank/DDBJ whole genome shotgun (WGS) entry which is preliminary data.</text>
</comment>
<dbReference type="AlphaFoldDB" id="A0A2S8GJY8"/>
<evidence type="ECO:0000313" key="3">
    <source>
        <dbReference type="Proteomes" id="UP000237819"/>
    </source>
</evidence>
<feature type="transmembrane region" description="Helical" evidence="1">
    <location>
        <begin position="166"/>
        <end position="187"/>
    </location>
</feature>
<feature type="transmembrane region" description="Helical" evidence="1">
    <location>
        <begin position="126"/>
        <end position="145"/>
    </location>
</feature>
<dbReference type="Proteomes" id="UP000237819">
    <property type="component" value="Unassembled WGS sequence"/>
</dbReference>
<feature type="transmembrane region" description="Helical" evidence="1">
    <location>
        <begin position="90"/>
        <end position="114"/>
    </location>
</feature>
<evidence type="ECO:0008006" key="4">
    <source>
        <dbReference type="Google" id="ProtNLM"/>
    </source>
</evidence>
<proteinExistence type="predicted"/>
<keyword evidence="1" id="KW-0812">Transmembrane</keyword>
<evidence type="ECO:0000313" key="2">
    <source>
        <dbReference type="EMBL" id="PQO44742.1"/>
    </source>
</evidence>
<evidence type="ECO:0000256" key="1">
    <source>
        <dbReference type="SAM" id="Phobius"/>
    </source>
</evidence>
<dbReference type="OrthoDB" id="291594at2"/>
<dbReference type="EMBL" id="PUHZ01000018">
    <property type="protein sequence ID" value="PQO44742.1"/>
    <property type="molecule type" value="Genomic_DNA"/>
</dbReference>
<reference evidence="2 3" key="1">
    <citation type="submission" date="2018-02" db="EMBL/GenBank/DDBJ databases">
        <title>Comparative genomes isolates from brazilian mangrove.</title>
        <authorList>
            <person name="Araujo J.E."/>
            <person name="Taketani R.G."/>
            <person name="Silva M.C.P."/>
            <person name="Loureco M.V."/>
            <person name="Andreote F.D."/>
        </authorList>
    </citation>
    <scope>NUCLEOTIDE SEQUENCE [LARGE SCALE GENOMIC DNA]</scope>
    <source>
        <strain evidence="2 3">Nap-Phe MGV</strain>
    </source>
</reference>
<protein>
    <recommendedName>
        <fullName evidence="4">Peptidase M50</fullName>
    </recommendedName>
</protein>
<gene>
    <name evidence="2" type="ORF">C5Y93_18440</name>
</gene>
<name>A0A2S8GJY8_9BACT</name>
<keyword evidence="1" id="KW-0472">Membrane</keyword>
<dbReference type="RefSeq" id="WP_105336916.1">
    <property type="nucleotide sequence ID" value="NZ_PUHZ01000018.1"/>
</dbReference>